<dbReference type="Gene3D" id="3.30.420.340">
    <property type="entry name" value="UvrC, RNAse H endonuclease domain"/>
    <property type="match status" value="1"/>
</dbReference>
<evidence type="ECO:0008006" key="6">
    <source>
        <dbReference type="Google" id="ProtNLM"/>
    </source>
</evidence>
<dbReference type="SMART" id="SM00487">
    <property type="entry name" value="DEXDc"/>
    <property type="match status" value="1"/>
</dbReference>
<dbReference type="GO" id="GO:0005524">
    <property type="term" value="F:ATP binding"/>
    <property type="evidence" value="ECO:0007669"/>
    <property type="project" value="InterPro"/>
</dbReference>
<evidence type="ECO:0000313" key="4">
    <source>
        <dbReference type="EMBL" id="KAK3278592.1"/>
    </source>
</evidence>
<dbReference type="Gene3D" id="6.10.140.240">
    <property type="match status" value="1"/>
</dbReference>
<dbReference type="Gene3D" id="1.10.150.20">
    <property type="entry name" value="5' to 3' exonuclease, C-terminal subdomain"/>
    <property type="match status" value="1"/>
</dbReference>
<dbReference type="SUPFAM" id="SSF47781">
    <property type="entry name" value="RuvA domain 2-like"/>
    <property type="match status" value="1"/>
</dbReference>
<dbReference type="EMBL" id="LGRX02005368">
    <property type="protein sequence ID" value="KAK3278592.1"/>
    <property type="molecule type" value="Genomic_DNA"/>
</dbReference>
<evidence type="ECO:0000313" key="5">
    <source>
        <dbReference type="Proteomes" id="UP001190700"/>
    </source>
</evidence>
<proteinExistence type="predicted"/>
<dbReference type="InterPro" id="IPR014001">
    <property type="entry name" value="Helicase_ATP-bd"/>
</dbReference>
<dbReference type="Gene3D" id="3.40.50.300">
    <property type="entry name" value="P-loop containing nucleotide triphosphate hydrolases"/>
    <property type="match status" value="1"/>
</dbReference>
<dbReference type="Pfam" id="PF04851">
    <property type="entry name" value="ResIII"/>
    <property type="match status" value="1"/>
</dbReference>
<comment type="caution">
    <text evidence="4">The sequence shown here is derived from an EMBL/GenBank/DDBJ whole genome shotgun (WGS) entry which is preliminary data.</text>
</comment>
<dbReference type="AlphaFoldDB" id="A0AAE0GIE4"/>
<dbReference type="InterPro" id="IPR027417">
    <property type="entry name" value="P-loop_NTPase"/>
</dbReference>
<feature type="region of interest" description="Disordered" evidence="1">
    <location>
        <begin position="888"/>
        <end position="950"/>
    </location>
</feature>
<dbReference type="PROSITE" id="PS50165">
    <property type="entry name" value="UVRC"/>
    <property type="match status" value="1"/>
</dbReference>
<dbReference type="Proteomes" id="UP001190700">
    <property type="component" value="Unassembled WGS sequence"/>
</dbReference>
<dbReference type="GO" id="GO:0016887">
    <property type="term" value="F:ATP hydrolysis activity"/>
    <property type="evidence" value="ECO:0007669"/>
    <property type="project" value="InterPro"/>
</dbReference>
<dbReference type="InterPro" id="IPR004807">
    <property type="entry name" value="UvrB"/>
</dbReference>
<evidence type="ECO:0000259" key="2">
    <source>
        <dbReference type="PROSITE" id="PS50165"/>
    </source>
</evidence>
<feature type="domain" description="Helicase ATP-binding" evidence="3">
    <location>
        <begin position="477"/>
        <end position="612"/>
    </location>
</feature>
<dbReference type="PROSITE" id="PS51192">
    <property type="entry name" value="HELICASE_ATP_BIND_1"/>
    <property type="match status" value="1"/>
</dbReference>
<organism evidence="4 5">
    <name type="scientific">Cymbomonas tetramitiformis</name>
    <dbReference type="NCBI Taxonomy" id="36881"/>
    <lineage>
        <taxon>Eukaryota</taxon>
        <taxon>Viridiplantae</taxon>
        <taxon>Chlorophyta</taxon>
        <taxon>Pyramimonadophyceae</taxon>
        <taxon>Pyramimonadales</taxon>
        <taxon>Pyramimonadaceae</taxon>
        <taxon>Cymbomonas</taxon>
    </lineage>
</organism>
<dbReference type="GO" id="GO:0009381">
    <property type="term" value="F:excinuclease ABC activity"/>
    <property type="evidence" value="ECO:0007669"/>
    <property type="project" value="InterPro"/>
</dbReference>
<evidence type="ECO:0000256" key="1">
    <source>
        <dbReference type="SAM" id="MobiDB-lite"/>
    </source>
</evidence>
<dbReference type="SUPFAM" id="SSF52540">
    <property type="entry name" value="P-loop containing nucleoside triphosphate hydrolases"/>
    <property type="match status" value="2"/>
</dbReference>
<keyword evidence="5" id="KW-1185">Reference proteome</keyword>
<protein>
    <recommendedName>
        <fullName evidence="6">Excinuclease ABC subunit B</fullName>
    </recommendedName>
</protein>
<accession>A0AAE0GIE4</accession>
<dbReference type="Pfam" id="PF08459">
    <property type="entry name" value="UvrC_RNaseH_dom"/>
    <property type="match status" value="1"/>
</dbReference>
<dbReference type="PANTHER" id="PTHR24029:SF0">
    <property type="entry name" value="UVRABC SYSTEM PROTEIN B"/>
    <property type="match status" value="1"/>
</dbReference>
<dbReference type="PANTHER" id="PTHR24029">
    <property type="entry name" value="UVRABC SYSTEM PROTEIN B"/>
    <property type="match status" value="1"/>
</dbReference>
<dbReference type="Pfam" id="PF14520">
    <property type="entry name" value="HHH_5"/>
    <property type="match status" value="1"/>
</dbReference>
<dbReference type="GO" id="GO:0006289">
    <property type="term" value="P:nucleotide-excision repair"/>
    <property type="evidence" value="ECO:0007669"/>
    <property type="project" value="InterPro"/>
</dbReference>
<dbReference type="InterPro" id="IPR038476">
    <property type="entry name" value="UvrC_RNase_H_dom_sf"/>
</dbReference>
<feature type="domain" description="UvrC family homology region profile" evidence="2">
    <location>
        <begin position="61"/>
        <end position="168"/>
    </location>
</feature>
<dbReference type="GO" id="GO:0003677">
    <property type="term" value="F:DNA binding"/>
    <property type="evidence" value="ECO:0007669"/>
    <property type="project" value="InterPro"/>
</dbReference>
<dbReference type="InterPro" id="IPR001162">
    <property type="entry name" value="UvrC_RNase_H_dom"/>
</dbReference>
<dbReference type="InterPro" id="IPR006935">
    <property type="entry name" value="Helicase/UvrB_N"/>
</dbReference>
<sequence>MRKAFRSRTYFGSNADAPAVDARSFYLCLTSPPNRKLPVLCVCDAPQGHVIGRFVNEVGAERASEKLEGLQAIGKVLDLPRLPYHIEAYDISHLHGTGTAAGQAVLNGGLPALDGYGYYPILTSSPADDCAALAEAMRRRFGEQPDGVREPPPHLVIIDGGRGQLSAVTAALTELQLEGRVRVAALAKSQEQLFVPGRTQPIRLPRSSPAMLILRRARDEAHAAANLGHGALRGERVWQSCLDGVAGVGMAKQSALLAHFRTEEALRKASLAQLALVPGIGPTLAAKVHWHLRGKDGGVVAATPSLAMVPLDLRGAEGAADLLVLQRRAGLKKRREASGVEAQRRAAQWWEEKRSLHGERTMMTASMVAVTSALCIVLQSAVVRAATSSQGRSLEDSRQLLAAMLDVFSPARSFGLRDLRRDPLLPDPLLEELHGVQDGAVRKRLQWPVHVRSFDLRSEYSPHEDQAQAIQKLVAGVVGSEYSRFQVLKGATGTGKTFVMANLIHQVNRPTLVLAPNKVLAGQLYNEFKRYFPNNRVEYFVSFYDYYRPESYKSTSDTYIEKSSQVNRDLQQMRHSATLALVERSDTIVVASVSCIYGLGVPEEILRQAMQLQVGDGVLLEELEQELGAMGYIRQGDVESVEHGGFVLVRIEGPDALRGLPGFSRRDGTGDPHPPAALLTMLHPLDGLLRVHFEQPPDEDRYVITAAMQYTWHDTAERLEMEALHSFAIYPARQHMVRGAEVARVADSIEEELESRVEHLLEVGRNLEATRLRSRVRRDLEDLRASGTCPGVENYSRHLAGAAPFPPSPAPPPCLSTSGRAVLRSLAGVELDPPFSSLYLFGQSSPPFPTGWESEARGPPRTGAVWGPANAVHTWLLPAAPGLGEGLRSGWPPLGFDEEPRGPGDDPGVWRVAPGSDECLRSRGPFGPAEKTLATVPGQRDGVSRTRLAS</sequence>
<name>A0AAE0GIE4_9CHLO</name>
<gene>
    <name evidence="4" type="ORF">CYMTET_13479</name>
</gene>
<evidence type="ECO:0000259" key="3">
    <source>
        <dbReference type="PROSITE" id="PS51192"/>
    </source>
</evidence>
<reference evidence="4 5" key="1">
    <citation type="journal article" date="2015" name="Genome Biol. Evol.">
        <title>Comparative Genomics of a Bacterivorous Green Alga Reveals Evolutionary Causalities and Consequences of Phago-Mixotrophic Mode of Nutrition.</title>
        <authorList>
            <person name="Burns J.A."/>
            <person name="Paasch A."/>
            <person name="Narechania A."/>
            <person name="Kim E."/>
        </authorList>
    </citation>
    <scope>NUCLEOTIDE SEQUENCE [LARGE SCALE GENOMIC DNA]</scope>
    <source>
        <strain evidence="4 5">PLY_AMNH</strain>
    </source>
</reference>
<dbReference type="InterPro" id="IPR010994">
    <property type="entry name" value="RuvA_2-like"/>
</dbReference>
<dbReference type="GO" id="GO:0009380">
    <property type="term" value="C:excinuclease repair complex"/>
    <property type="evidence" value="ECO:0007669"/>
    <property type="project" value="InterPro"/>
</dbReference>